<feature type="domain" description="Methyltransferase regulatory" evidence="1">
    <location>
        <begin position="219"/>
        <end position="295"/>
    </location>
</feature>
<evidence type="ECO:0000313" key="4">
    <source>
        <dbReference type="Proteomes" id="UP000464524"/>
    </source>
</evidence>
<gene>
    <name evidence="3" type="ORF">FX988_01591</name>
</gene>
<organism evidence="3 4">
    <name type="scientific">Paraglaciecola mesophila</name>
    <dbReference type="NCBI Taxonomy" id="197222"/>
    <lineage>
        <taxon>Bacteria</taxon>
        <taxon>Pseudomonadati</taxon>
        <taxon>Pseudomonadota</taxon>
        <taxon>Gammaproteobacteria</taxon>
        <taxon>Alteromonadales</taxon>
        <taxon>Alteromonadaceae</taxon>
        <taxon>Paraglaciecola</taxon>
    </lineage>
</organism>
<dbReference type="PANTHER" id="PTHR43861:SF1">
    <property type="entry name" value="TRANS-ACONITATE 2-METHYLTRANSFERASE"/>
    <property type="match status" value="1"/>
</dbReference>
<dbReference type="Proteomes" id="UP000464524">
    <property type="component" value="Chromosome"/>
</dbReference>
<dbReference type="SUPFAM" id="SSF53335">
    <property type="entry name" value="S-adenosyl-L-methionine-dependent methyltransferases"/>
    <property type="match status" value="1"/>
</dbReference>
<sequence length="505" mass="55047">MGAQYTQDVEFNSDFGALQTPVHICTAAMLCGYDGVNINDSFRYLDIACGNGHTLSILADAYPQAEFVGIDINPAHIAKASELARQAGLSNVQFIEGDIAKLAPSSFQPFDICTVSGVYSWLDAQRQAQLLDAAEQLVRLGGLFYLDYSAMPGGAQTAPLYQMIQKLAGQFTGNSADKLTGASHLLSAIRDGGGQFFEQNEQANQRLSSILANPAADEAHEVLNMQPHGLWSADVISSLAIREFSFLGSAGLQHNLPELSAHLPKPKTETELSIASQQLLQDVAWNVAQRKDIYLKGGQIDSKPLTARLQHYGFYIAPGALDDQNVAFILKQFPGAQLITRTHISYLNKGRDCQTFAELTKHFSGLGLTDDTIDHLYSQLLATRIVSLAQPLPNKDKQGSAFSMPSALNRLVLEQDIHLEHGRPFASSTIGSRLLLPIKDRLYLWALVIGDVGSAWEKLGDLRNAFHGPNGQPLNKGEFVNIIQQSLPAFRAKVVPELVRLGILL</sequence>
<name>A0A857JJ80_9ALTE</name>
<dbReference type="InterPro" id="IPR025714">
    <property type="entry name" value="Methyltranfer_dom"/>
</dbReference>
<accession>A0A857JJ80</accession>
<dbReference type="EMBL" id="CP047656">
    <property type="protein sequence ID" value="QHJ11362.1"/>
    <property type="molecule type" value="Genomic_DNA"/>
</dbReference>
<reference evidence="3 4" key="1">
    <citation type="submission" date="2019-12" db="EMBL/GenBank/DDBJ databases">
        <title>Genome sequencing and assembly of endphytes of Porphyra tenera.</title>
        <authorList>
            <person name="Park J.M."/>
            <person name="Shin R."/>
            <person name="Jo S.H."/>
        </authorList>
    </citation>
    <scope>NUCLEOTIDE SEQUENCE [LARGE SCALE GENOMIC DNA]</scope>
    <source>
        <strain evidence="3 4">GPM4</strain>
    </source>
</reference>
<dbReference type="InterPro" id="IPR000408">
    <property type="entry name" value="Reg_chr_condens"/>
</dbReference>
<dbReference type="OrthoDB" id="9801363at2"/>
<evidence type="ECO:0000313" key="3">
    <source>
        <dbReference type="EMBL" id="QHJ11362.1"/>
    </source>
</evidence>
<dbReference type="KEGG" id="pmes:FX988_01591"/>
<dbReference type="Gene3D" id="3.40.50.150">
    <property type="entry name" value="Vaccinia Virus protein VP39"/>
    <property type="match status" value="1"/>
</dbReference>
<dbReference type="Pfam" id="PF10119">
    <property type="entry name" value="MethyTransf_Reg"/>
    <property type="match status" value="1"/>
</dbReference>
<keyword evidence="4" id="KW-1185">Reference proteome</keyword>
<dbReference type="PANTHER" id="PTHR43861">
    <property type="entry name" value="TRANS-ACONITATE 2-METHYLTRANSFERASE-RELATED"/>
    <property type="match status" value="1"/>
</dbReference>
<dbReference type="CDD" id="cd02440">
    <property type="entry name" value="AdoMet_MTases"/>
    <property type="match status" value="1"/>
</dbReference>
<dbReference type="AlphaFoldDB" id="A0A857JJ80"/>
<dbReference type="RefSeq" id="WP_160179116.1">
    <property type="nucleotide sequence ID" value="NZ_CP047656.1"/>
</dbReference>
<dbReference type="Pfam" id="PF13847">
    <property type="entry name" value="Methyltransf_31"/>
    <property type="match status" value="1"/>
</dbReference>
<proteinExistence type="predicted"/>
<feature type="domain" description="Methyltransferase" evidence="2">
    <location>
        <begin position="39"/>
        <end position="150"/>
    </location>
</feature>
<evidence type="ECO:0000259" key="2">
    <source>
        <dbReference type="Pfam" id="PF13847"/>
    </source>
</evidence>
<dbReference type="InterPro" id="IPR018773">
    <property type="entry name" value="MeTrfase_reg_dom_prd"/>
</dbReference>
<dbReference type="InterPro" id="IPR029063">
    <property type="entry name" value="SAM-dependent_MTases_sf"/>
</dbReference>
<protein>
    <recommendedName>
        <fullName evidence="5">Methyltransferase domain-containing protein</fullName>
    </recommendedName>
</protein>
<evidence type="ECO:0000259" key="1">
    <source>
        <dbReference type="Pfam" id="PF10119"/>
    </source>
</evidence>
<evidence type="ECO:0008006" key="5">
    <source>
        <dbReference type="Google" id="ProtNLM"/>
    </source>
</evidence>
<dbReference type="PROSITE" id="PS00626">
    <property type="entry name" value="RCC1_2"/>
    <property type="match status" value="1"/>
</dbReference>